<name>A0A8H6KP23_9PEZI</name>
<evidence type="ECO:0000256" key="5">
    <source>
        <dbReference type="ARBA" id="ARBA00023002"/>
    </source>
</evidence>
<keyword evidence="7" id="KW-0503">Monooxygenase</keyword>
<dbReference type="InterPro" id="IPR050121">
    <property type="entry name" value="Cytochrome_P450_monoxygenase"/>
</dbReference>
<evidence type="ECO:0000256" key="10">
    <source>
        <dbReference type="SAM" id="Phobius"/>
    </source>
</evidence>
<feature type="domain" description="Peptidase M28" evidence="11">
    <location>
        <begin position="172"/>
        <end position="360"/>
    </location>
</feature>
<keyword evidence="9" id="KW-0378">Hydrolase</keyword>
<evidence type="ECO:0000256" key="9">
    <source>
        <dbReference type="RuleBase" id="RU361240"/>
    </source>
</evidence>
<dbReference type="Pfam" id="PF04389">
    <property type="entry name" value="Peptidase_M28"/>
    <property type="match status" value="1"/>
</dbReference>
<gene>
    <name evidence="12" type="ORF">CPLU01_04525</name>
</gene>
<dbReference type="Proteomes" id="UP000654918">
    <property type="component" value="Unassembled WGS sequence"/>
</dbReference>
<evidence type="ECO:0000313" key="12">
    <source>
        <dbReference type="EMBL" id="KAF6835047.1"/>
    </source>
</evidence>
<dbReference type="GO" id="GO:0008233">
    <property type="term" value="F:peptidase activity"/>
    <property type="evidence" value="ECO:0007669"/>
    <property type="project" value="UniProtKB-KW"/>
</dbReference>
<keyword evidence="9" id="KW-0732">Signal</keyword>
<dbReference type="Gene3D" id="1.10.630.10">
    <property type="entry name" value="Cytochrome P450"/>
    <property type="match status" value="1"/>
</dbReference>
<feature type="binding site" description="axial binding residue" evidence="8">
    <location>
        <position position="791"/>
    </location>
    <ligand>
        <name>heme</name>
        <dbReference type="ChEBI" id="CHEBI:30413"/>
    </ligand>
    <ligandPart>
        <name>Fe</name>
        <dbReference type="ChEBI" id="CHEBI:18248"/>
    </ligandPart>
</feature>
<dbReference type="PANTHER" id="PTHR24305">
    <property type="entry name" value="CYTOCHROME P450"/>
    <property type="match status" value="1"/>
</dbReference>
<dbReference type="SUPFAM" id="SSF53187">
    <property type="entry name" value="Zn-dependent exopeptidases"/>
    <property type="match status" value="1"/>
</dbReference>
<dbReference type="EMBL" id="WIGO01000043">
    <property type="protein sequence ID" value="KAF6835047.1"/>
    <property type="molecule type" value="Genomic_DNA"/>
</dbReference>
<dbReference type="Gene3D" id="3.40.630.10">
    <property type="entry name" value="Zn peptidases"/>
    <property type="match status" value="1"/>
</dbReference>
<dbReference type="EC" id="3.4.-.-" evidence="9"/>
<keyword evidence="6 8" id="KW-0408">Iron</keyword>
<evidence type="ECO:0000256" key="2">
    <source>
        <dbReference type="ARBA" id="ARBA00010617"/>
    </source>
</evidence>
<dbReference type="GO" id="GO:0004497">
    <property type="term" value="F:monooxygenase activity"/>
    <property type="evidence" value="ECO:0007669"/>
    <property type="project" value="UniProtKB-KW"/>
</dbReference>
<dbReference type="InterPro" id="IPR002401">
    <property type="entry name" value="Cyt_P450_E_grp-I"/>
</dbReference>
<sequence length="846" mass="94731">MRFIDLLATAAASAALAAAAPAVDTPSPVETGLRLVKTSEADPGSWVTEEGKDQLVADGVDFFDITDIEDEEVLTILSTPPSELRSFHTRQITYPTELSHQDRANCLIPRINTDGPQLWLKNMTEFWNRHYRSVNGTLAAAWMFELVGEIAGPNPLIEVAQFPHSAFDQPSVIAKIPGASDELVIVSAHFDSTGGSATARGPGADDNGSGVVVILEALRIFADARYRPENTLEFHFYAGEEGGMLGSKDVFADYKAKNKTVLAMMNQDMAGYSPSGKISIFTDYADPGLTAYCRLIAEEYTGETTQDVCGYACSDHGSAYANGFPAAYVCDEPVKTATRWIHSPWDVYETIQWDAIHRHSVFTVAFLLLAYGATIVFHNLFFHPLRRFPGPKLWAASPLPAVLNVLRGTSHYKILELHKRYGDIVRVGPNELAFAHADAWKDICGHLQRGQDENGKDPKYGNEDLDRSLISASRERHGPMRRLLSHGFSARAMAEQQPLINTYIDLFLQRLREHGEGGSKPIDLTKWFEWATFDIIGDLSFGESFGCLQTSASHPWVDSFFESMKIIPAVQSIHDLPFFSILKPLYFLLFIPKEVATQRRTSELFAEESLKKRLSLTTERPDFVQAMLERGKEYKLTPTELRDNSVLLTTAGSETTATTLTAAVYFLGTHTEVLEKLKAEVRSSFKSEDEIDVTSVQNLSYMLAVLKEVMRVHPAVAISLPRSTPPGGAEIAGEHIPGNTTLGIWQYAIYHDPTKFLHPDSFIPERWLNDKRFENDAKHLHQPFSYGPRNCLGMNLAYAEMRLILARMIWNFDLELAPQSRQWAVNQKVFFFWEKPPLWVNIKQRS</sequence>
<dbReference type="PRINTS" id="PR00463">
    <property type="entry name" value="EP450I"/>
</dbReference>
<accession>A0A8H6KP23</accession>
<evidence type="ECO:0000313" key="13">
    <source>
        <dbReference type="Proteomes" id="UP000654918"/>
    </source>
</evidence>
<keyword evidence="10" id="KW-1133">Transmembrane helix</keyword>
<keyword evidence="4 8" id="KW-0479">Metal-binding</keyword>
<keyword evidence="9" id="KW-0645">Protease</keyword>
<dbReference type="CDD" id="cd11058">
    <property type="entry name" value="CYP60B-like"/>
    <property type="match status" value="1"/>
</dbReference>
<proteinExistence type="inferred from homology"/>
<evidence type="ECO:0000256" key="6">
    <source>
        <dbReference type="ARBA" id="ARBA00023004"/>
    </source>
</evidence>
<dbReference type="FunFam" id="1.10.630.10:FF:000047">
    <property type="entry name" value="Cytochrome P450 monooxygenase"/>
    <property type="match status" value="1"/>
</dbReference>
<dbReference type="InterPro" id="IPR017972">
    <property type="entry name" value="Cyt_P450_CS"/>
</dbReference>
<keyword evidence="5" id="KW-0560">Oxidoreductase</keyword>
<comment type="similarity">
    <text evidence="2">Belongs to the cytochrome P450 family.</text>
</comment>
<keyword evidence="13" id="KW-1185">Reference proteome</keyword>
<dbReference type="Pfam" id="PF00067">
    <property type="entry name" value="p450"/>
    <property type="match status" value="1"/>
</dbReference>
<dbReference type="SUPFAM" id="SSF48264">
    <property type="entry name" value="Cytochrome P450"/>
    <property type="match status" value="1"/>
</dbReference>
<dbReference type="InterPro" id="IPR001128">
    <property type="entry name" value="Cyt_P450"/>
</dbReference>
<feature type="transmembrane region" description="Helical" evidence="10">
    <location>
        <begin position="361"/>
        <end position="382"/>
    </location>
</feature>
<comment type="cofactor">
    <cofactor evidence="1 8">
        <name>heme</name>
        <dbReference type="ChEBI" id="CHEBI:30413"/>
    </cofactor>
</comment>
<evidence type="ECO:0000256" key="7">
    <source>
        <dbReference type="ARBA" id="ARBA00023033"/>
    </source>
</evidence>
<dbReference type="GO" id="GO:0016705">
    <property type="term" value="F:oxidoreductase activity, acting on paired donors, with incorporation or reduction of molecular oxygen"/>
    <property type="evidence" value="ECO:0007669"/>
    <property type="project" value="InterPro"/>
</dbReference>
<dbReference type="GO" id="GO:0006508">
    <property type="term" value="P:proteolysis"/>
    <property type="evidence" value="ECO:0007669"/>
    <property type="project" value="UniProtKB-KW"/>
</dbReference>
<keyword evidence="9" id="KW-0862">Zinc</keyword>
<comment type="caution">
    <text evidence="12">The sequence shown here is derived from an EMBL/GenBank/DDBJ whole genome shotgun (WGS) entry which is preliminary data.</text>
</comment>
<keyword evidence="10" id="KW-0812">Transmembrane</keyword>
<reference evidence="12" key="1">
    <citation type="journal article" date="2020" name="Phytopathology">
        <title>Genome Sequence Resources of Colletotrichum truncatum, C. plurivorum, C. musicola, and C. sojae: Four Species Pathogenic to Soybean (Glycine max).</title>
        <authorList>
            <person name="Rogerio F."/>
            <person name="Boufleur T.R."/>
            <person name="Ciampi-Guillardi M."/>
            <person name="Sukno S.A."/>
            <person name="Thon M.R."/>
            <person name="Massola Junior N.S."/>
            <person name="Baroncelli R."/>
        </authorList>
    </citation>
    <scope>NUCLEOTIDE SEQUENCE</scope>
    <source>
        <strain evidence="12">LFN00145</strain>
    </source>
</reference>
<dbReference type="PROSITE" id="PS00086">
    <property type="entry name" value="CYTOCHROME_P450"/>
    <property type="match status" value="1"/>
</dbReference>
<evidence type="ECO:0000256" key="3">
    <source>
        <dbReference type="ARBA" id="ARBA00022617"/>
    </source>
</evidence>
<dbReference type="AlphaFoldDB" id="A0A8H6KP23"/>
<dbReference type="GO" id="GO:0005506">
    <property type="term" value="F:iron ion binding"/>
    <property type="evidence" value="ECO:0007669"/>
    <property type="project" value="InterPro"/>
</dbReference>
<protein>
    <recommendedName>
        <fullName evidence="9">Peptide hydrolase</fullName>
        <ecNumber evidence="9">3.4.-.-</ecNumber>
    </recommendedName>
</protein>
<dbReference type="PRINTS" id="PR00385">
    <property type="entry name" value="P450"/>
</dbReference>
<evidence type="ECO:0000256" key="1">
    <source>
        <dbReference type="ARBA" id="ARBA00001971"/>
    </source>
</evidence>
<evidence type="ECO:0000256" key="4">
    <source>
        <dbReference type="ARBA" id="ARBA00022723"/>
    </source>
</evidence>
<evidence type="ECO:0000256" key="8">
    <source>
        <dbReference type="PIRSR" id="PIRSR602401-1"/>
    </source>
</evidence>
<dbReference type="PANTHER" id="PTHR24305:SF230">
    <property type="entry name" value="P450, PUTATIVE (EUROFUNG)-RELATED"/>
    <property type="match status" value="1"/>
</dbReference>
<comment type="similarity">
    <text evidence="9">Belongs to the peptidase M28 family.</text>
</comment>
<dbReference type="InterPro" id="IPR036396">
    <property type="entry name" value="Cyt_P450_sf"/>
</dbReference>
<dbReference type="GO" id="GO:0009403">
    <property type="term" value="P:toxin biosynthetic process"/>
    <property type="evidence" value="ECO:0007669"/>
    <property type="project" value="UniProtKB-ARBA"/>
</dbReference>
<dbReference type="GO" id="GO:0020037">
    <property type="term" value="F:heme binding"/>
    <property type="evidence" value="ECO:0007669"/>
    <property type="project" value="InterPro"/>
</dbReference>
<feature type="signal peptide" evidence="9">
    <location>
        <begin position="1"/>
        <end position="19"/>
    </location>
</feature>
<dbReference type="InterPro" id="IPR007484">
    <property type="entry name" value="Peptidase_M28"/>
</dbReference>
<feature type="chain" id="PRO_5034621127" description="Peptide hydrolase" evidence="9">
    <location>
        <begin position="20"/>
        <end position="846"/>
    </location>
</feature>
<keyword evidence="3 8" id="KW-0349">Heme</keyword>
<evidence type="ECO:0000259" key="11">
    <source>
        <dbReference type="Pfam" id="PF04389"/>
    </source>
</evidence>
<keyword evidence="10" id="KW-0472">Membrane</keyword>
<organism evidence="12 13">
    <name type="scientific">Colletotrichum plurivorum</name>
    <dbReference type="NCBI Taxonomy" id="2175906"/>
    <lineage>
        <taxon>Eukaryota</taxon>
        <taxon>Fungi</taxon>
        <taxon>Dikarya</taxon>
        <taxon>Ascomycota</taxon>
        <taxon>Pezizomycotina</taxon>
        <taxon>Sordariomycetes</taxon>
        <taxon>Hypocreomycetidae</taxon>
        <taxon>Glomerellales</taxon>
        <taxon>Glomerellaceae</taxon>
        <taxon>Colletotrichum</taxon>
        <taxon>Colletotrichum orchidearum species complex</taxon>
    </lineage>
</organism>